<dbReference type="GO" id="GO:0006412">
    <property type="term" value="P:translation"/>
    <property type="evidence" value="ECO:0007669"/>
    <property type="project" value="UniProtKB-KW"/>
</dbReference>
<dbReference type="Gene3D" id="3.90.1300.10">
    <property type="entry name" value="Amidase signature (AS) domain"/>
    <property type="match status" value="1"/>
</dbReference>
<proteinExistence type="inferred from homology"/>
<reference evidence="10 11" key="1">
    <citation type="journal article" date="2012" name="J. Bacteriol.">
        <title>Draft Genome Sequences of Four Axenic Mycoplasma genitalium Strains Isolated from Denmark, Japan, and Australia.</title>
        <authorList>
            <person name="McGowin C.L."/>
            <person name="Ma L."/>
            <person name="Jensen J.S."/>
            <person name="Mancuso M.M."/>
            <person name="Hamasuna R."/>
            <person name="Adegboye D."/>
            <person name="Martin D.H."/>
        </authorList>
    </citation>
    <scope>NUCLEOTIDE SEQUENCE [LARGE SCALE GENOMIC DNA]</scope>
    <source>
        <strain evidence="10 11">M6320</strain>
    </source>
</reference>
<comment type="catalytic activity">
    <reaction evidence="8">
        <text>L-glutamyl-tRNA(Gln) + L-glutamine + ATP + H2O = L-glutaminyl-tRNA(Gln) + L-glutamate + ADP + phosphate + H(+)</text>
        <dbReference type="Rhea" id="RHEA:17521"/>
        <dbReference type="Rhea" id="RHEA-COMP:9681"/>
        <dbReference type="Rhea" id="RHEA-COMP:9684"/>
        <dbReference type="ChEBI" id="CHEBI:15377"/>
        <dbReference type="ChEBI" id="CHEBI:15378"/>
        <dbReference type="ChEBI" id="CHEBI:29985"/>
        <dbReference type="ChEBI" id="CHEBI:30616"/>
        <dbReference type="ChEBI" id="CHEBI:43474"/>
        <dbReference type="ChEBI" id="CHEBI:58359"/>
        <dbReference type="ChEBI" id="CHEBI:78520"/>
        <dbReference type="ChEBI" id="CHEBI:78521"/>
        <dbReference type="ChEBI" id="CHEBI:456216"/>
        <dbReference type="EC" id="6.3.5.7"/>
    </reaction>
</comment>
<evidence type="ECO:0000313" key="11">
    <source>
        <dbReference type="Proteomes" id="UP000005254"/>
    </source>
</evidence>
<evidence type="ECO:0000256" key="1">
    <source>
        <dbReference type="ARBA" id="ARBA00008069"/>
    </source>
</evidence>
<sequence length="477" mass="53400">MRSNILSLRAILDKKPSAINDVLTSINAKIELNKSSNFLLKNTVEIYSKKINKSDEKSLLNNIPYVLKDNIATKDIVTTGGSLFLKNYLPPFSATVFELLEMNGALLVGKANMDEFGLGGTGSYSAFGVVHHPENSSLIAGGSSSGSAYAVAKDIVPFSIATDTGDSIRRPASICNVVGFKPTYGLISRNGVFPYAPSMDHVGIFAKFVSDIAIVSDVVIKHDKTDFSSQKSPDENQFFNELAIPFTRSIRFGYLKSLERLFNKHLQKKWNNLKKTLEQKNYQLIPLDFDVELLKVIDSIYKIISYSEAVSCYSNLTGIVFGQKVFEPNSPSNFDQTITRNRDQFLGKQLKRRFVIGAFATDEKNFEKYFEKAQKIRRVLVDNFLNLFSDVDFVLSPSASCFASTIEDIQANKPYTNIIDDFLQLANFAGSPSITIPWLVQTKDQTIGLSISANCFEDKKLLQIAYWFEQLFDLNHD</sequence>
<dbReference type="NCBIfam" id="TIGR00132">
    <property type="entry name" value="gatA"/>
    <property type="match status" value="1"/>
</dbReference>
<evidence type="ECO:0000256" key="3">
    <source>
        <dbReference type="ARBA" id="ARBA00022598"/>
    </source>
</evidence>
<dbReference type="InterPro" id="IPR000120">
    <property type="entry name" value="Amidase"/>
</dbReference>
<dbReference type="KEGG" id="mgx:CM1_00575"/>
<gene>
    <name evidence="10" type="primary">gatA</name>
    <name evidence="10" type="ORF">CM1_00575</name>
</gene>
<evidence type="ECO:0000313" key="10">
    <source>
        <dbReference type="EMBL" id="AFQ03905.1"/>
    </source>
</evidence>
<evidence type="ECO:0000259" key="9">
    <source>
        <dbReference type="Pfam" id="PF01425"/>
    </source>
</evidence>
<evidence type="ECO:0000256" key="8">
    <source>
        <dbReference type="ARBA" id="ARBA00047407"/>
    </source>
</evidence>
<dbReference type="EC" id="6.3.5.7" evidence="2"/>
<dbReference type="SUPFAM" id="SSF75304">
    <property type="entry name" value="Amidase signature (AS) enzymes"/>
    <property type="match status" value="1"/>
</dbReference>
<comment type="function">
    <text evidence="7">Allows the formation of correctly charged Gln-tRNA(Gln) through the transamidation of misacylated Glu-tRNA(Gln) in organisms which lack glutaminyl-tRNA synthetase. The reaction takes place in the presence of glutamine and ATP through an activated gamma-phospho-Glu-tRNA(Gln).</text>
</comment>
<dbReference type="PROSITE" id="PS00571">
    <property type="entry name" value="AMIDASES"/>
    <property type="match status" value="1"/>
</dbReference>
<dbReference type="Pfam" id="PF01425">
    <property type="entry name" value="Amidase"/>
    <property type="match status" value="1"/>
</dbReference>
<dbReference type="Proteomes" id="UP000005254">
    <property type="component" value="Chromosome"/>
</dbReference>
<evidence type="ECO:0000256" key="7">
    <source>
        <dbReference type="ARBA" id="ARBA00025295"/>
    </source>
</evidence>
<dbReference type="PANTHER" id="PTHR11895:SF151">
    <property type="entry name" value="GLUTAMYL-TRNA(GLN) AMIDOTRANSFERASE SUBUNIT A"/>
    <property type="match status" value="1"/>
</dbReference>
<dbReference type="EMBL" id="CP003772">
    <property type="protein sequence ID" value="AFQ03905.1"/>
    <property type="molecule type" value="Genomic_DNA"/>
</dbReference>
<dbReference type="PANTHER" id="PTHR11895">
    <property type="entry name" value="TRANSAMIDASE"/>
    <property type="match status" value="1"/>
</dbReference>
<name>A0ABC7ZJ67_MYCGT</name>
<evidence type="ECO:0000256" key="6">
    <source>
        <dbReference type="ARBA" id="ARBA00022917"/>
    </source>
</evidence>
<dbReference type="GO" id="GO:0005524">
    <property type="term" value="F:ATP binding"/>
    <property type="evidence" value="ECO:0007669"/>
    <property type="project" value="UniProtKB-KW"/>
</dbReference>
<accession>A0ABC7ZJ67</accession>
<dbReference type="InterPro" id="IPR004412">
    <property type="entry name" value="GatA"/>
</dbReference>
<comment type="similarity">
    <text evidence="1">Belongs to the amidase family. GatA subfamily.</text>
</comment>
<protein>
    <recommendedName>
        <fullName evidence="2">glutaminyl-tRNA synthase (glutamine-hydrolyzing)</fullName>
        <ecNumber evidence="2">6.3.5.7</ecNumber>
    </recommendedName>
</protein>
<dbReference type="AlphaFoldDB" id="A0ABC7ZJ67"/>
<dbReference type="GO" id="GO:0050567">
    <property type="term" value="F:glutaminyl-tRNA synthase (glutamine-hydrolyzing) activity"/>
    <property type="evidence" value="ECO:0007669"/>
    <property type="project" value="UniProtKB-EC"/>
</dbReference>
<keyword evidence="5" id="KW-0067">ATP-binding</keyword>
<keyword evidence="3 10" id="KW-0436">Ligase</keyword>
<organism evidence="10 11">
    <name type="scientific">Mycoplasmoides genitalium M6320</name>
    <dbReference type="NCBI Taxonomy" id="662945"/>
    <lineage>
        <taxon>Bacteria</taxon>
        <taxon>Bacillati</taxon>
        <taxon>Mycoplasmatota</taxon>
        <taxon>Mycoplasmoidales</taxon>
        <taxon>Mycoplasmoidaceae</taxon>
        <taxon>Mycoplasmoides</taxon>
    </lineage>
</organism>
<evidence type="ECO:0000256" key="2">
    <source>
        <dbReference type="ARBA" id="ARBA00012739"/>
    </source>
</evidence>
<keyword evidence="6" id="KW-0648">Protein biosynthesis</keyword>
<evidence type="ECO:0000256" key="4">
    <source>
        <dbReference type="ARBA" id="ARBA00022741"/>
    </source>
</evidence>
<dbReference type="InterPro" id="IPR023631">
    <property type="entry name" value="Amidase_dom"/>
</dbReference>
<dbReference type="InterPro" id="IPR036928">
    <property type="entry name" value="AS_sf"/>
</dbReference>
<evidence type="ECO:0000256" key="5">
    <source>
        <dbReference type="ARBA" id="ARBA00022840"/>
    </source>
</evidence>
<dbReference type="RefSeq" id="WP_014893934.1">
    <property type="nucleotide sequence ID" value="NC_018497.1"/>
</dbReference>
<feature type="domain" description="Amidase" evidence="9">
    <location>
        <begin position="27"/>
        <end position="462"/>
    </location>
</feature>
<keyword evidence="4" id="KW-0547">Nucleotide-binding</keyword>
<dbReference type="InterPro" id="IPR020556">
    <property type="entry name" value="Amidase_CS"/>
</dbReference>